<accession>A0A200I149</accession>
<dbReference type="AlphaFoldDB" id="A0A200I149"/>
<sequence length="60" mass="6822">MVAQSKYLQTLIKDVMDNSDSNDWDSAVSEWEISDVEEDELLEESCICGKGFCCKVLNKE</sequence>
<evidence type="ECO:0000313" key="1">
    <source>
        <dbReference type="EMBL" id="OUZ18061.1"/>
    </source>
</evidence>
<gene>
    <name evidence="1" type="ORF">A5869_001543</name>
</gene>
<evidence type="ECO:0000313" key="2">
    <source>
        <dbReference type="Proteomes" id="UP000196503"/>
    </source>
</evidence>
<protein>
    <submittedName>
        <fullName evidence="1">Uncharacterized protein</fullName>
    </submittedName>
</protein>
<dbReference type="RefSeq" id="WP_087663379.1">
    <property type="nucleotide sequence ID" value="NZ_NIBL01000002.1"/>
</dbReference>
<comment type="caution">
    <text evidence="1">The sequence shown here is derived from an EMBL/GenBank/DDBJ whole genome shotgun (WGS) entry which is preliminary data.</text>
</comment>
<reference evidence="1 2" key="1">
    <citation type="submission" date="2017-05" db="EMBL/GenBank/DDBJ databases">
        <title>The Genome Sequence of Enterococcus faecium 2D5_DIV0622.</title>
        <authorList>
            <consortium name="The Broad Institute Genomics Platform"/>
            <consortium name="The Broad Institute Genomic Center for Infectious Diseases"/>
            <person name="Earl A."/>
            <person name="Manson A."/>
            <person name="Schwartman J."/>
            <person name="Gilmore M."/>
            <person name="Abouelleil A."/>
            <person name="Cao P."/>
            <person name="Chapman S."/>
            <person name="Cusick C."/>
            <person name="Shea T."/>
            <person name="Young S."/>
            <person name="Neafsey D."/>
            <person name="Nusbaum C."/>
            <person name="Birren B."/>
        </authorList>
    </citation>
    <scope>NUCLEOTIDE SEQUENCE [LARGE SCALE GENOMIC DNA]</scope>
    <source>
        <strain evidence="1 2">2D5_DIV0622</strain>
    </source>
</reference>
<dbReference type="EMBL" id="NIBL01000002">
    <property type="protein sequence ID" value="OUZ18061.1"/>
    <property type="molecule type" value="Genomic_DNA"/>
</dbReference>
<name>A0A200I149_9ENTE</name>
<organism evidence="1 2">
    <name type="scientific">Enterococcus cecorum</name>
    <dbReference type="NCBI Taxonomy" id="44008"/>
    <lineage>
        <taxon>Bacteria</taxon>
        <taxon>Bacillati</taxon>
        <taxon>Bacillota</taxon>
        <taxon>Bacilli</taxon>
        <taxon>Lactobacillales</taxon>
        <taxon>Enterococcaceae</taxon>
        <taxon>Enterococcus</taxon>
    </lineage>
</organism>
<proteinExistence type="predicted"/>
<dbReference type="Proteomes" id="UP000196503">
    <property type="component" value="Unassembled WGS sequence"/>
</dbReference>